<sequence length="112" mass="12232">MTVLLGIMGVVSIPGVVLLLFGLAVIDRIGSAANRRLRLPWRRSEDGRPLAAAGIDELHALYYAAKRHELDQRQTSLMLREEEGDGAPPRSKVDLDTGTAVIRMPPPARHNG</sequence>
<dbReference type="OrthoDB" id="3692692at2"/>
<proteinExistence type="predicted"/>
<feature type="transmembrane region" description="Helical" evidence="2">
    <location>
        <begin position="6"/>
        <end position="26"/>
    </location>
</feature>
<dbReference type="InterPro" id="IPR045684">
    <property type="entry name" value="DUF6191"/>
</dbReference>
<evidence type="ECO:0000313" key="4">
    <source>
        <dbReference type="Proteomes" id="UP000236723"/>
    </source>
</evidence>
<gene>
    <name evidence="3" type="ORF">SAMN04489712_102535</name>
</gene>
<organism evidence="3 4">
    <name type="scientific">Thermomonospora echinospora</name>
    <dbReference type="NCBI Taxonomy" id="1992"/>
    <lineage>
        <taxon>Bacteria</taxon>
        <taxon>Bacillati</taxon>
        <taxon>Actinomycetota</taxon>
        <taxon>Actinomycetes</taxon>
        <taxon>Streptosporangiales</taxon>
        <taxon>Thermomonosporaceae</taxon>
        <taxon>Thermomonospora</taxon>
    </lineage>
</organism>
<keyword evidence="2" id="KW-0812">Transmembrane</keyword>
<keyword evidence="2" id="KW-0472">Membrane</keyword>
<reference evidence="4" key="1">
    <citation type="submission" date="2016-10" db="EMBL/GenBank/DDBJ databases">
        <authorList>
            <person name="Varghese N."/>
            <person name="Submissions S."/>
        </authorList>
    </citation>
    <scope>NUCLEOTIDE SEQUENCE [LARGE SCALE GENOMIC DNA]</scope>
    <source>
        <strain evidence="4">DSM 43163</strain>
    </source>
</reference>
<dbReference type="Pfam" id="PF19690">
    <property type="entry name" value="DUF6191"/>
    <property type="match status" value="1"/>
</dbReference>
<dbReference type="EMBL" id="FNVO01000002">
    <property type="protein sequence ID" value="SEF92736.1"/>
    <property type="molecule type" value="Genomic_DNA"/>
</dbReference>
<accession>A0A1H5W0I1</accession>
<evidence type="ECO:0000256" key="2">
    <source>
        <dbReference type="SAM" id="Phobius"/>
    </source>
</evidence>
<protein>
    <submittedName>
        <fullName evidence="3">Uncharacterized protein</fullName>
    </submittedName>
</protein>
<keyword evidence="2" id="KW-1133">Transmembrane helix</keyword>
<name>A0A1H5W0I1_9ACTN</name>
<evidence type="ECO:0000256" key="1">
    <source>
        <dbReference type="SAM" id="MobiDB-lite"/>
    </source>
</evidence>
<feature type="region of interest" description="Disordered" evidence="1">
    <location>
        <begin position="79"/>
        <end position="112"/>
    </location>
</feature>
<dbReference type="RefSeq" id="WP_103936770.1">
    <property type="nucleotide sequence ID" value="NZ_FNVO01000002.1"/>
</dbReference>
<keyword evidence="4" id="KW-1185">Reference proteome</keyword>
<dbReference type="AlphaFoldDB" id="A0A1H5W0I1"/>
<evidence type="ECO:0000313" key="3">
    <source>
        <dbReference type="EMBL" id="SEF92736.1"/>
    </source>
</evidence>
<dbReference type="Proteomes" id="UP000236723">
    <property type="component" value="Unassembled WGS sequence"/>
</dbReference>